<accession>A0ACC3T3M7</accession>
<proteinExistence type="predicted"/>
<name>A0ACC3T3M7_LIPKO</name>
<keyword evidence="2" id="KW-1185">Reference proteome</keyword>
<comment type="caution">
    <text evidence="1">The sequence shown here is derived from an EMBL/GenBank/DDBJ whole genome shotgun (WGS) entry which is preliminary data.</text>
</comment>
<organism evidence="1 2">
    <name type="scientific">Lipomyces kononenkoae</name>
    <name type="common">Yeast</name>
    <dbReference type="NCBI Taxonomy" id="34357"/>
    <lineage>
        <taxon>Eukaryota</taxon>
        <taxon>Fungi</taxon>
        <taxon>Dikarya</taxon>
        <taxon>Ascomycota</taxon>
        <taxon>Saccharomycotina</taxon>
        <taxon>Lipomycetes</taxon>
        <taxon>Lipomycetales</taxon>
        <taxon>Lipomycetaceae</taxon>
        <taxon>Lipomyces</taxon>
    </lineage>
</organism>
<dbReference type="EMBL" id="MU971357">
    <property type="protein sequence ID" value="KAK9238344.1"/>
    <property type="molecule type" value="Genomic_DNA"/>
</dbReference>
<reference evidence="2" key="1">
    <citation type="journal article" date="2024" name="Front. Bioeng. Biotechnol.">
        <title>Genome-scale model development and genomic sequencing of the oleaginous clade Lipomyces.</title>
        <authorList>
            <person name="Czajka J.J."/>
            <person name="Han Y."/>
            <person name="Kim J."/>
            <person name="Mondo S.J."/>
            <person name="Hofstad B.A."/>
            <person name="Robles A."/>
            <person name="Haridas S."/>
            <person name="Riley R."/>
            <person name="LaButti K."/>
            <person name="Pangilinan J."/>
            <person name="Andreopoulos W."/>
            <person name="Lipzen A."/>
            <person name="Yan J."/>
            <person name="Wang M."/>
            <person name="Ng V."/>
            <person name="Grigoriev I.V."/>
            <person name="Spatafora J.W."/>
            <person name="Magnuson J.K."/>
            <person name="Baker S.E."/>
            <person name="Pomraning K.R."/>
        </authorList>
    </citation>
    <scope>NUCLEOTIDE SEQUENCE [LARGE SCALE GENOMIC DNA]</scope>
    <source>
        <strain evidence="2">CBS 7786</strain>
    </source>
</reference>
<evidence type="ECO:0000313" key="2">
    <source>
        <dbReference type="Proteomes" id="UP001433508"/>
    </source>
</evidence>
<protein>
    <submittedName>
        <fullName evidence="1">Mediator of RNA polymerase II transcription subunit 1-domain-containing protein</fullName>
    </submittedName>
</protein>
<sequence length="583" mass="63854">MSDSPFNFKVLSSSEVTPMATPENLSAISPALASFSPSSLDVAAAGFAGPHGASALRNSIEQNANPVLANDLHEQQITTTTKTPLFGRGKSEAMTRRDVEEIVHVLRRRPGAISEMGIERIGRNNALEVFKDEIEGGKRISLGGRIILIDIDLLLPSNKATNVALALASTLDVQSTTAQAHSDALLLADLQKHTLDAFARNVERLARHDKLSTNEIDNFEVLSRLHKSALQRIHEYEIGAGIDAENAGHGTPAVDDEGVLGLSIWYWNERHKLPESLPESERMRYRVIVEIDESGRTGGGWGVVQNNALIGEQVATSDGEINWREPDYSNLENQVTGFVLKLDPPIAIPHYDAAILDPEGVTAVETIPTLDSSKDSPVIARRVVYGSKGQPREFTFSLTSTGVVEMRKIEEVYISHPRQIFSVFEILRQSIRTKSLVSSVFKPDLLVPKSSVSTVPPSTLAEFVSSLDNLGTMMDLSESTQPTQTPPAMISVKSTTDYGGAPQLSVTMPTTDYAAVDRQPRLTSFTIEVQRGGKIGVHRMAVNEREDFQNTKEMERTLAHVIDVAEDLGIATLWVHDQVERVR</sequence>
<dbReference type="Proteomes" id="UP001433508">
    <property type="component" value="Unassembled WGS sequence"/>
</dbReference>
<evidence type="ECO:0000313" key="1">
    <source>
        <dbReference type="EMBL" id="KAK9238344.1"/>
    </source>
</evidence>
<gene>
    <name evidence="1" type="ORF">V1525DRAFT_401312</name>
</gene>